<feature type="binding site" evidence="13">
    <location>
        <position position="78"/>
    </location>
    <ligand>
        <name>ATP</name>
        <dbReference type="ChEBI" id="CHEBI:30616"/>
    </ligand>
</feature>
<evidence type="ECO:0000256" key="3">
    <source>
        <dbReference type="ARBA" id="ARBA00005673"/>
    </source>
</evidence>
<evidence type="ECO:0000256" key="15">
    <source>
        <dbReference type="PROSITE-ProRule" id="PRU10132"/>
    </source>
</evidence>
<dbReference type="Proteomes" id="UP000756921">
    <property type="component" value="Unassembled WGS sequence"/>
</dbReference>
<reference evidence="20" key="1">
    <citation type="journal article" date="2020" name="Mol. Plant Microbe Interact.">
        <title>Genome Sequence of the Biocontrol Agent Coniothyrium minitans strain Conio (IMI 134523).</title>
        <authorList>
            <person name="Patel D."/>
            <person name="Shittu T.A."/>
            <person name="Baroncelli R."/>
            <person name="Muthumeenakshi S."/>
            <person name="Osborne T.H."/>
            <person name="Janganan T.K."/>
            <person name="Sreenivasaprasad S."/>
        </authorList>
    </citation>
    <scope>NUCLEOTIDE SEQUENCE</scope>
    <source>
        <strain evidence="20">Conio</strain>
    </source>
</reference>
<sequence length="669" mass="73678">MATGRDKHAGKSLGSNLHARIKQARVLMVGAGGIGCELLKNLVLTGFGEIHIVDLDTIDLSNLNRQFLFRNEHIKKSKALVAKESAGRFNPNVKIEAYHDNIKDPRFNVAWFKKFDIVFNALDNLEARRHVNKMCLAADVPLVESGTTGFNGQVQVIQKGKTQCYDCTPKEAPKSFPVCTIRSTPSQPIHCIVWAKSYLFTEIFGTSEDDAPELDHSEDSENRREIENLRHESQALKRIRGSMGSEEFPKLIFDKVFKEDIERLRSMEDMWKTRKAPIALDFEDLLKALPTVEKNIAKKDQTAWTVKENFAVFLHSLRRLSDRMQETKANADTDNSPPILSFDKDDEDTLDFVAASANLRSIIFGIEGRSKFDIKQMAGNIIPAIATTNAMTASICVLQAFKVMRAVMAKDELSAKLNETQLTGSSEESPKAKVEAAQAEVKTDEAFSQKLSKAKMVFLAPNGTERRLTTEGLSSPNASCPVCSVAQSTIVVDASRATLNDLVEDLLRLQLGYGEEFSINSEVGLLYDPEEDANLNKTFAELGLNNDASITVIDDADEGARVNLVLHISEQRMGSEAKPIDLTQKPEIPLKPKAATPPAETNGDSRPIVTNGLTNGATNGDTNGIKRTADEAGLEDDLDKKKSKVAATPDDDFVIVDDAHDGIIVLDDD</sequence>
<dbReference type="GO" id="GO:0005524">
    <property type="term" value="F:ATP binding"/>
    <property type="evidence" value="ECO:0007669"/>
    <property type="project" value="UniProtKB-UniRule"/>
</dbReference>
<dbReference type="Gene3D" id="1.10.10.520">
    <property type="entry name" value="Ubiquitin activating enzymes (Uba3). Chain: B, domain 2"/>
    <property type="match status" value="1"/>
</dbReference>
<feature type="compositionally biased region" description="Polar residues" evidence="16">
    <location>
        <begin position="611"/>
        <end position="622"/>
    </location>
</feature>
<dbReference type="CDD" id="cd01489">
    <property type="entry name" value="Uba2_SUMO"/>
    <property type="match status" value="1"/>
</dbReference>
<accession>A0A9P6GVQ4</accession>
<evidence type="ECO:0000259" key="19">
    <source>
        <dbReference type="Pfam" id="PF14732"/>
    </source>
</evidence>
<dbReference type="InterPro" id="IPR033127">
    <property type="entry name" value="UBQ-activ_enz_E1_Cys_AS"/>
</dbReference>
<evidence type="ECO:0000256" key="16">
    <source>
        <dbReference type="SAM" id="MobiDB-lite"/>
    </source>
</evidence>
<dbReference type="InterPro" id="IPR042449">
    <property type="entry name" value="Ub-E1_IAD_1"/>
</dbReference>
<evidence type="ECO:0000256" key="1">
    <source>
        <dbReference type="ARBA" id="ARBA00004123"/>
    </source>
</evidence>
<dbReference type="FunFam" id="3.40.50.720:FF:000618">
    <property type="entry name" value="SUMO-activating enzyme subunit 2"/>
    <property type="match status" value="1"/>
</dbReference>
<keyword evidence="6 11" id="KW-0547">Nucleotide-binding</keyword>
<evidence type="ECO:0000256" key="12">
    <source>
        <dbReference type="PIRSR" id="PIRSR039133-1"/>
    </source>
</evidence>
<dbReference type="PROSITE" id="PS00865">
    <property type="entry name" value="UBIQUITIN_ACTIVAT_2"/>
    <property type="match status" value="1"/>
</dbReference>
<dbReference type="GO" id="GO:0016925">
    <property type="term" value="P:protein sumoylation"/>
    <property type="evidence" value="ECO:0007669"/>
    <property type="project" value="UniProtKB-UniRule"/>
</dbReference>
<feature type="binding site" evidence="13">
    <location>
        <begin position="62"/>
        <end position="65"/>
    </location>
    <ligand>
        <name>ATP</name>
        <dbReference type="ChEBI" id="CHEBI:30616"/>
    </ligand>
</feature>
<keyword evidence="10" id="KW-0539">Nucleus</keyword>
<comment type="subcellular location">
    <subcellularLocation>
        <location evidence="1">Nucleus</location>
    </subcellularLocation>
</comment>
<evidence type="ECO:0000256" key="11">
    <source>
        <dbReference type="PIRNR" id="PIRNR039133"/>
    </source>
</evidence>
<dbReference type="GO" id="GO:0046872">
    <property type="term" value="F:metal ion binding"/>
    <property type="evidence" value="ECO:0007669"/>
    <property type="project" value="UniProtKB-KW"/>
</dbReference>
<comment type="subunit">
    <text evidence="11">Heterodimer.</text>
</comment>
<proteinExistence type="inferred from homology"/>
<dbReference type="InterPro" id="IPR019572">
    <property type="entry name" value="UBA_E1_SCCH"/>
</dbReference>
<evidence type="ECO:0000259" key="17">
    <source>
        <dbReference type="Pfam" id="PF00899"/>
    </source>
</evidence>
<dbReference type="Gene3D" id="3.10.290.20">
    <property type="entry name" value="Ubiquitin-like 2 activating enzyme e1b. Chain: B, domain 3"/>
    <property type="match status" value="1"/>
</dbReference>
<keyword evidence="7 11" id="KW-0833">Ubl conjugation pathway</keyword>
<feature type="domain" description="Ubiquitin/SUMO-activating enzyme ubiquitin-like" evidence="19">
    <location>
        <begin position="491"/>
        <end position="571"/>
    </location>
</feature>
<dbReference type="GO" id="GO:0019948">
    <property type="term" value="F:SUMO activating enzyme activity"/>
    <property type="evidence" value="ECO:0007669"/>
    <property type="project" value="UniProtKB-UniRule"/>
</dbReference>
<feature type="domain" description="Ubiquitin-activating enzyme SCCH" evidence="18">
    <location>
        <begin position="335"/>
        <end position="375"/>
    </location>
</feature>
<feature type="binding site" evidence="14">
    <location>
        <position position="483"/>
    </location>
    <ligand>
        <name>Zn(2+)</name>
        <dbReference type="ChEBI" id="CHEBI:29105"/>
    </ligand>
</feature>
<evidence type="ECO:0000256" key="13">
    <source>
        <dbReference type="PIRSR" id="PIRSR039133-2"/>
    </source>
</evidence>
<dbReference type="AlphaFoldDB" id="A0A9P6GVQ4"/>
<keyword evidence="9 11" id="KW-0067">ATP-binding</keyword>
<dbReference type="PANTHER" id="PTHR10953">
    <property type="entry name" value="UBIQUITIN-ACTIVATING ENZYME E1"/>
    <property type="match status" value="1"/>
</dbReference>
<dbReference type="PIRSF" id="PIRSF039133">
    <property type="entry name" value="SUMO_E1B"/>
    <property type="match status" value="1"/>
</dbReference>
<keyword evidence="5 11" id="KW-0479">Metal-binding</keyword>
<keyword evidence="4" id="KW-0808">Transferase</keyword>
<dbReference type="PANTHER" id="PTHR10953:SF5">
    <property type="entry name" value="SUMO-ACTIVATING ENZYME SUBUNIT 2"/>
    <property type="match status" value="1"/>
</dbReference>
<dbReference type="FunFam" id="1.10.10.520:FF:000003">
    <property type="entry name" value="Ubiquitin-activating enzyme E1-like"/>
    <property type="match status" value="1"/>
</dbReference>
<comment type="similarity">
    <text evidence="3 11">Belongs to the ubiquitin-activating E1 family.</text>
</comment>
<evidence type="ECO:0000313" key="20">
    <source>
        <dbReference type="EMBL" id="KAF9741064.1"/>
    </source>
</evidence>
<dbReference type="InterPro" id="IPR000594">
    <property type="entry name" value="ThiF_NAD_FAD-bd"/>
</dbReference>
<dbReference type="FunFam" id="3.50.50.80:FF:000002">
    <property type="entry name" value="SUMO-activating enzyme subunit 2"/>
    <property type="match status" value="1"/>
</dbReference>
<dbReference type="Gene3D" id="3.50.50.80">
    <property type="entry name" value="Ubiquitin-activating enzyme E1, inactive adenylation domain, subdomain 1"/>
    <property type="match status" value="1"/>
</dbReference>
<keyword evidence="8 11" id="KW-0862">Zinc</keyword>
<feature type="binding site" evidence="13">
    <location>
        <begin position="123"/>
        <end position="128"/>
    </location>
    <ligand>
        <name>ATP</name>
        <dbReference type="ChEBI" id="CHEBI:30616"/>
    </ligand>
</feature>
<dbReference type="EMBL" id="WJXW01000001">
    <property type="protein sequence ID" value="KAF9741064.1"/>
    <property type="molecule type" value="Genomic_DNA"/>
</dbReference>
<keyword evidence="21" id="KW-1185">Reference proteome</keyword>
<comment type="caution">
    <text evidence="20">The sequence shown here is derived from an EMBL/GenBank/DDBJ whole genome shotgun (WGS) entry which is preliminary data.</text>
</comment>
<evidence type="ECO:0000256" key="10">
    <source>
        <dbReference type="ARBA" id="ARBA00023242"/>
    </source>
</evidence>
<feature type="binding site" evidence="14">
    <location>
        <position position="164"/>
    </location>
    <ligand>
        <name>Zn(2+)</name>
        <dbReference type="ChEBI" id="CHEBI:29105"/>
    </ligand>
</feature>
<feature type="binding site" evidence="14">
    <location>
        <position position="167"/>
    </location>
    <ligand>
        <name>Zn(2+)</name>
        <dbReference type="ChEBI" id="CHEBI:29105"/>
    </ligand>
</feature>
<dbReference type="GO" id="GO:0031510">
    <property type="term" value="C:SUMO activating enzyme complex"/>
    <property type="evidence" value="ECO:0007669"/>
    <property type="project" value="UniProtKB-UniRule"/>
</dbReference>
<dbReference type="Pfam" id="PF00899">
    <property type="entry name" value="ThiF"/>
    <property type="match status" value="1"/>
</dbReference>
<comment type="pathway">
    <text evidence="2 11">Protein modification; protein sumoylation.</text>
</comment>
<evidence type="ECO:0000256" key="9">
    <source>
        <dbReference type="ARBA" id="ARBA00022840"/>
    </source>
</evidence>
<dbReference type="SUPFAM" id="SSF69572">
    <property type="entry name" value="Activating enzymes of the ubiquitin-like proteins"/>
    <property type="match status" value="1"/>
</dbReference>
<dbReference type="Pfam" id="PF10585">
    <property type="entry name" value="UBA_E1_SCCH"/>
    <property type="match status" value="1"/>
</dbReference>
<name>A0A9P6GVQ4_9PLEO</name>
<dbReference type="InterPro" id="IPR028077">
    <property type="entry name" value="UAE_UbL_dom"/>
</dbReference>
<dbReference type="InterPro" id="IPR035985">
    <property type="entry name" value="Ubiquitin-activating_enz"/>
</dbReference>
<protein>
    <recommendedName>
        <fullName evidence="11">Ubiquitin-activating enzyme E1-like</fullName>
    </recommendedName>
</protein>
<organism evidence="20 21">
    <name type="scientific">Paraphaeosphaeria minitans</name>
    <dbReference type="NCBI Taxonomy" id="565426"/>
    <lineage>
        <taxon>Eukaryota</taxon>
        <taxon>Fungi</taxon>
        <taxon>Dikarya</taxon>
        <taxon>Ascomycota</taxon>
        <taxon>Pezizomycotina</taxon>
        <taxon>Dothideomycetes</taxon>
        <taxon>Pleosporomycetidae</taxon>
        <taxon>Pleosporales</taxon>
        <taxon>Massarineae</taxon>
        <taxon>Didymosphaeriaceae</taxon>
        <taxon>Paraphaeosphaeria</taxon>
    </lineage>
</organism>
<evidence type="ECO:0000256" key="4">
    <source>
        <dbReference type="ARBA" id="ARBA00022679"/>
    </source>
</evidence>
<dbReference type="InterPro" id="IPR045886">
    <property type="entry name" value="ThiF/MoeB/HesA"/>
</dbReference>
<evidence type="ECO:0000256" key="8">
    <source>
        <dbReference type="ARBA" id="ARBA00022833"/>
    </source>
</evidence>
<dbReference type="GO" id="GO:0016740">
    <property type="term" value="F:transferase activity"/>
    <property type="evidence" value="ECO:0007669"/>
    <property type="project" value="UniProtKB-KW"/>
</dbReference>
<feature type="binding site" evidence="14">
    <location>
        <position position="480"/>
    </location>
    <ligand>
        <name>Zn(2+)</name>
        <dbReference type="ChEBI" id="CHEBI:29105"/>
    </ligand>
</feature>
<evidence type="ECO:0000256" key="6">
    <source>
        <dbReference type="ARBA" id="ARBA00022741"/>
    </source>
</evidence>
<dbReference type="InterPro" id="IPR023318">
    <property type="entry name" value="Ub_act_enz_dom_a_sf"/>
</dbReference>
<evidence type="ECO:0000256" key="2">
    <source>
        <dbReference type="ARBA" id="ARBA00004718"/>
    </source>
</evidence>
<evidence type="ECO:0000256" key="7">
    <source>
        <dbReference type="ARBA" id="ARBA00022786"/>
    </source>
</evidence>
<evidence type="ECO:0000313" key="21">
    <source>
        <dbReference type="Proteomes" id="UP000756921"/>
    </source>
</evidence>
<evidence type="ECO:0000256" key="14">
    <source>
        <dbReference type="PIRSR" id="PIRSR039133-3"/>
    </source>
</evidence>
<dbReference type="GO" id="GO:0005737">
    <property type="term" value="C:cytoplasm"/>
    <property type="evidence" value="ECO:0007669"/>
    <property type="project" value="TreeGrafter"/>
</dbReference>
<feature type="domain" description="THIF-type NAD/FAD binding fold" evidence="17">
    <location>
        <begin position="13"/>
        <end position="432"/>
    </location>
</feature>
<feature type="binding site" evidence="13">
    <location>
        <begin position="30"/>
        <end position="35"/>
    </location>
    <ligand>
        <name>ATP</name>
        <dbReference type="ChEBI" id="CHEBI:30616"/>
    </ligand>
</feature>
<dbReference type="OrthoDB" id="10255449at2759"/>
<dbReference type="Pfam" id="PF14732">
    <property type="entry name" value="UAE_UbL"/>
    <property type="match status" value="1"/>
</dbReference>
<evidence type="ECO:0000256" key="5">
    <source>
        <dbReference type="ARBA" id="ARBA00022723"/>
    </source>
</evidence>
<evidence type="ECO:0000259" key="18">
    <source>
        <dbReference type="Pfam" id="PF10585"/>
    </source>
</evidence>
<feature type="active site" description="Glycyl thioester intermediate" evidence="12 15">
    <location>
        <position position="179"/>
    </location>
</feature>
<feature type="region of interest" description="Disordered" evidence="16">
    <location>
        <begin position="576"/>
        <end position="650"/>
    </location>
</feature>
<dbReference type="InterPro" id="IPR030661">
    <property type="entry name" value="Uba2"/>
</dbReference>
<gene>
    <name evidence="20" type="ORF">PMIN01_00603</name>
</gene>
<feature type="binding site" evidence="13">
    <location>
        <position position="54"/>
    </location>
    <ligand>
        <name>ATP</name>
        <dbReference type="ChEBI" id="CHEBI:30616"/>
    </ligand>
</feature>